<keyword evidence="1" id="KW-0472">Membrane</keyword>
<name>W7YDE8_9BACT</name>
<dbReference type="PANTHER" id="PTHR36394:SF1">
    <property type="entry name" value="OS01G0277700 PROTEIN"/>
    <property type="match status" value="1"/>
</dbReference>
<dbReference type="EMBL" id="BAMD01000010">
    <property type="protein sequence ID" value="GAF02511.1"/>
    <property type="molecule type" value="Genomic_DNA"/>
</dbReference>
<accession>W7YDE8</accession>
<keyword evidence="1" id="KW-0812">Transmembrane</keyword>
<organism evidence="3 4">
    <name type="scientific">Saccharicrinis fermentans DSM 9555 = JCM 21142</name>
    <dbReference type="NCBI Taxonomy" id="869213"/>
    <lineage>
        <taxon>Bacteria</taxon>
        <taxon>Pseudomonadati</taxon>
        <taxon>Bacteroidota</taxon>
        <taxon>Bacteroidia</taxon>
        <taxon>Marinilabiliales</taxon>
        <taxon>Marinilabiliaceae</taxon>
        <taxon>Saccharicrinis</taxon>
    </lineage>
</organism>
<feature type="transmembrane region" description="Helical" evidence="1">
    <location>
        <begin position="239"/>
        <end position="259"/>
    </location>
</feature>
<dbReference type="InterPro" id="IPR036259">
    <property type="entry name" value="MFS_trans_sf"/>
</dbReference>
<dbReference type="SUPFAM" id="SSF103473">
    <property type="entry name" value="MFS general substrate transporter"/>
    <property type="match status" value="1"/>
</dbReference>
<keyword evidence="1" id="KW-1133">Transmembrane helix</keyword>
<evidence type="ECO:0000259" key="2">
    <source>
        <dbReference type="Pfam" id="PF13386"/>
    </source>
</evidence>
<evidence type="ECO:0000313" key="3">
    <source>
        <dbReference type="EMBL" id="GAF02511.1"/>
    </source>
</evidence>
<feature type="domain" description="Urease accessory protein UreH-like transmembrane" evidence="2">
    <location>
        <begin position="72"/>
        <end position="226"/>
    </location>
</feature>
<dbReference type="Pfam" id="PF13386">
    <property type="entry name" value="DsbD_2"/>
    <property type="match status" value="1"/>
</dbReference>
<keyword evidence="4" id="KW-1185">Reference proteome</keyword>
<feature type="transmembrane region" description="Helical" evidence="1">
    <location>
        <begin position="204"/>
        <end position="232"/>
    </location>
</feature>
<gene>
    <name evidence="3" type="ORF">JCM21142_31149</name>
</gene>
<dbReference type="eggNOG" id="COG2836">
    <property type="taxonomic scope" value="Bacteria"/>
</dbReference>
<comment type="caution">
    <text evidence="3">The sequence shown here is derived from an EMBL/GenBank/DDBJ whole genome shotgun (WGS) entry which is preliminary data.</text>
</comment>
<feature type="transmembrane region" description="Helical" evidence="1">
    <location>
        <begin position="68"/>
        <end position="95"/>
    </location>
</feature>
<dbReference type="AlphaFoldDB" id="W7YDE8"/>
<dbReference type="RefSeq" id="WP_235208072.1">
    <property type="nucleotide sequence ID" value="NZ_BAMD01000010.1"/>
</dbReference>
<protein>
    <recommendedName>
        <fullName evidence="2">Urease accessory protein UreH-like transmembrane domain-containing protein</fullName>
    </recommendedName>
</protein>
<feature type="transmembrane region" description="Helical" evidence="1">
    <location>
        <begin position="110"/>
        <end position="127"/>
    </location>
</feature>
<evidence type="ECO:0000313" key="4">
    <source>
        <dbReference type="Proteomes" id="UP000019402"/>
    </source>
</evidence>
<dbReference type="STRING" id="869213.GCA_000517085_02802"/>
<dbReference type="PANTHER" id="PTHR36394">
    <property type="entry name" value="OS01G0277700 PROTEIN"/>
    <property type="match status" value="1"/>
</dbReference>
<dbReference type="InterPro" id="IPR039447">
    <property type="entry name" value="UreH-like_TM_dom"/>
</dbReference>
<proteinExistence type="predicted"/>
<dbReference type="Proteomes" id="UP000019402">
    <property type="component" value="Unassembled WGS sequence"/>
</dbReference>
<evidence type="ECO:0000256" key="1">
    <source>
        <dbReference type="SAM" id="Phobius"/>
    </source>
</evidence>
<reference evidence="3 4" key="1">
    <citation type="journal article" date="2014" name="Genome Announc.">
        <title>Draft Genome Sequence of Cytophaga fermentans JCM 21142T, a Facultative Anaerobe Isolated from Marine Mud.</title>
        <authorList>
            <person name="Starns D."/>
            <person name="Oshima K."/>
            <person name="Suda W."/>
            <person name="Iino T."/>
            <person name="Yuki M."/>
            <person name="Inoue J."/>
            <person name="Kitamura K."/>
            <person name="Iida T."/>
            <person name="Darby A."/>
            <person name="Hattori M."/>
            <person name="Ohkuma M."/>
        </authorList>
    </citation>
    <scope>NUCLEOTIDE SEQUENCE [LARGE SCALE GENOMIC DNA]</scope>
    <source>
        <strain evidence="3 4">JCM 21142</strain>
    </source>
</reference>
<sequence length="261" mass="28510">MSIFSMEEVALLLWRLTSDDKIINMTADIQLLTTTAVSAGFIHTILGPDHYLPFIMIGKARDWSISKILMLTFICGLGHVLSSVVLGMVGVFFGVGLEKLEFIEASRGNMAAWALIAFGLVYAIWGLRKVYKNRQHAHVHTHSSGVIHSHKHTHTHDHTHVHGQEEGKKITPWVLFIIFVLGPCEVLIPLIMYPAAQSSISGTIMVTAAFGVSTLLAMLGTVTLGVLGFSLLPVKRMGLYTHVIAGAMIFLSGIAIRMLGI</sequence>
<feature type="transmembrane region" description="Helical" evidence="1">
    <location>
        <begin position="173"/>
        <end position="192"/>
    </location>
</feature>